<dbReference type="AlphaFoldDB" id="A0AB39I2J6"/>
<feature type="domain" description="Major facilitator superfamily (MFS) profile" evidence="9">
    <location>
        <begin position="10"/>
        <end position="391"/>
    </location>
</feature>
<keyword evidence="6 8" id="KW-1133">Transmembrane helix</keyword>
<evidence type="ECO:0000256" key="6">
    <source>
        <dbReference type="ARBA" id="ARBA00022989"/>
    </source>
</evidence>
<dbReference type="SUPFAM" id="SSF103473">
    <property type="entry name" value="MFS general substrate transporter"/>
    <property type="match status" value="1"/>
</dbReference>
<proteinExistence type="inferred from homology"/>
<feature type="transmembrane region" description="Helical" evidence="8">
    <location>
        <begin position="369"/>
        <end position="388"/>
    </location>
</feature>
<accession>A0AB39I2J6</accession>
<dbReference type="NCBIfam" id="NF008314">
    <property type="entry name" value="PRK11102.1"/>
    <property type="match status" value="1"/>
</dbReference>
<dbReference type="InterPro" id="IPR050189">
    <property type="entry name" value="MFS_Efflux_Transporters"/>
</dbReference>
<dbReference type="Pfam" id="PF07690">
    <property type="entry name" value="MFS_1"/>
    <property type="match status" value="1"/>
</dbReference>
<dbReference type="InterPro" id="IPR004812">
    <property type="entry name" value="Efflux_drug-R_Bcr/CmlA"/>
</dbReference>
<comment type="similarity">
    <text evidence="2 8">Belongs to the major facilitator superfamily. Bcr/CmlA family.</text>
</comment>
<dbReference type="PROSITE" id="PS50850">
    <property type="entry name" value="MFS"/>
    <property type="match status" value="1"/>
</dbReference>
<gene>
    <name evidence="10" type="ORF">AB4Y39_07460</name>
</gene>
<dbReference type="RefSeq" id="WP_280041559.1">
    <property type="nucleotide sequence ID" value="NZ_CP162607.1"/>
</dbReference>
<feature type="transmembrane region" description="Helical" evidence="8">
    <location>
        <begin position="307"/>
        <end position="334"/>
    </location>
</feature>
<feature type="transmembrane region" description="Helical" evidence="8">
    <location>
        <begin position="7"/>
        <end position="25"/>
    </location>
</feature>
<dbReference type="EMBL" id="CP162607">
    <property type="protein sequence ID" value="XDK38492.1"/>
    <property type="molecule type" value="Genomic_DNA"/>
</dbReference>
<dbReference type="InterPro" id="IPR020846">
    <property type="entry name" value="MFS_dom"/>
</dbReference>
<evidence type="ECO:0000256" key="8">
    <source>
        <dbReference type="RuleBase" id="RU365088"/>
    </source>
</evidence>
<feature type="transmembrane region" description="Helical" evidence="8">
    <location>
        <begin position="101"/>
        <end position="122"/>
    </location>
</feature>
<evidence type="ECO:0000313" key="10">
    <source>
        <dbReference type="EMBL" id="XDK38492.1"/>
    </source>
</evidence>
<evidence type="ECO:0000256" key="5">
    <source>
        <dbReference type="ARBA" id="ARBA00022692"/>
    </source>
</evidence>
<evidence type="ECO:0000259" key="9">
    <source>
        <dbReference type="PROSITE" id="PS50850"/>
    </source>
</evidence>
<feature type="transmembrane region" description="Helical" evidence="8">
    <location>
        <begin position="341"/>
        <end position="363"/>
    </location>
</feature>
<feature type="transmembrane region" description="Helical" evidence="8">
    <location>
        <begin position="164"/>
        <end position="184"/>
    </location>
</feature>
<feature type="transmembrane region" description="Helical" evidence="8">
    <location>
        <begin position="249"/>
        <end position="268"/>
    </location>
</feature>
<keyword evidence="5 8" id="KW-0812">Transmembrane</keyword>
<sequence>MSITRQPYRLIILLAALVAFGPLSIDMYLPSMPLIATDLVASEQQIQLTISLFLAGFSLGMLIYGPLSDRFGRRRLLLAGIALYIFASLGCAMASGPGQLIGWRLIQALGGAAASVLARVIVRDLFPLNEAARVLSLMQQVTMIATLVAPVLGGYLMLLSGWRMLFMVLLGFAGLCLLLVLRYLPETHAPEARGTSLVNAFKAYAEIVRNSQALGYILCMGLTFAGMFAFITASPFVYIQYFGVSPQQYAWLFALNIAGIMSMSLLNARLVGRLGSQRMLGFGTRLAAGSGLALLLCAGSGVGGLPALVLCVLLFVSVTGLIAANCLACLMSIFARQAGAAAGLAVAIQFGLGTVASAVVGALYDGSPWPMGLVVGGAGVGVFLAFRLTRA</sequence>
<dbReference type="GO" id="GO:1990961">
    <property type="term" value="P:xenobiotic detoxification by transmembrane export across the plasma membrane"/>
    <property type="evidence" value="ECO:0007669"/>
    <property type="project" value="InterPro"/>
</dbReference>
<protein>
    <recommendedName>
        <fullName evidence="8">Bcr/CflA family efflux transporter</fullName>
    </recommendedName>
</protein>
<feature type="transmembrane region" description="Helical" evidence="8">
    <location>
        <begin position="280"/>
        <end position="301"/>
    </location>
</feature>
<feature type="transmembrane region" description="Helical" evidence="8">
    <location>
        <begin position="45"/>
        <end position="64"/>
    </location>
</feature>
<dbReference type="GO" id="GO:0005886">
    <property type="term" value="C:plasma membrane"/>
    <property type="evidence" value="ECO:0007669"/>
    <property type="project" value="UniProtKB-SubCell"/>
</dbReference>
<dbReference type="GO" id="GO:0042910">
    <property type="term" value="F:xenobiotic transmembrane transporter activity"/>
    <property type="evidence" value="ECO:0007669"/>
    <property type="project" value="InterPro"/>
</dbReference>
<keyword evidence="8" id="KW-0997">Cell inner membrane</keyword>
<dbReference type="InterPro" id="IPR036259">
    <property type="entry name" value="MFS_trans_sf"/>
</dbReference>
<dbReference type="PANTHER" id="PTHR43124">
    <property type="entry name" value="PURINE EFFLUX PUMP PBUE"/>
    <property type="match status" value="1"/>
</dbReference>
<reference evidence="10" key="1">
    <citation type="submission" date="2024-07" db="EMBL/GenBank/DDBJ databases">
        <title>Identification and characteristics of a novel species of coltsfoot's symbiotic bacteria.</title>
        <authorList>
            <person name="Juszczyk A."/>
            <person name="Jasielczuk I."/>
            <person name="Gurgul A."/>
            <person name="Rogala M."/>
            <person name="Kowalczyk A."/>
            <person name="Szmatola T."/>
            <person name="Kosecka-Strojek M."/>
            <person name="Arent Z."/>
            <person name="Latowski D."/>
        </authorList>
    </citation>
    <scope>NUCLEOTIDE SEQUENCE</scope>
    <source>
        <strain evidence="10">Hg7Tf</strain>
    </source>
</reference>
<evidence type="ECO:0000256" key="7">
    <source>
        <dbReference type="ARBA" id="ARBA00023136"/>
    </source>
</evidence>
<comment type="subcellular location">
    <subcellularLocation>
        <location evidence="8">Cell inner membrane</location>
        <topology evidence="8">Multi-pass membrane protein</topology>
    </subcellularLocation>
    <subcellularLocation>
        <location evidence="1">Cell membrane</location>
        <topology evidence="1">Multi-pass membrane protein</topology>
    </subcellularLocation>
</comment>
<dbReference type="PANTHER" id="PTHR43124:SF3">
    <property type="entry name" value="CHLORAMPHENICOL EFFLUX PUMP RV0191"/>
    <property type="match status" value="1"/>
</dbReference>
<dbReference type="FunFam" id="1.20.1720.10:FF:000005">
    <property type="entry name" value="Bcr/CflA family efflux transporter"/>
    <property type="match status" value="1"/>
</dbReference>
<dbReference type="Gene3D" id="1.20.1720.10">
    <property type="entry name" value="Multidrug resistance protein D"/>
    <property type="match status" value="1"/>
</dbReference>
<feature type="transmembrane region" description="Helical" evidence="8">
    <location>
        <begin position="213"/>
        <end position="237"/>
    </location>
</feature>
<evidence type="ECO:0000256" key="3">
    <source>
        <dbReference type="ARBA" id="ARBA00022448"/>
    </source>
</evidence>
<organism evidence="10">
    <name type="scientific">Pseudomonas sp. Hg7Tf</name>
    <dbReference type="NCBI Taxonomy" id="3236988"/>
    <lineage>
        <taxon>Bacteria</taxon>
        <taxon>Pseudomonadati</taxon>
        <taxon>Pseudomonadota</taxon>
        <taxon>Gammaproteobacteria</taxon>
        <taxon>Pseudomonadales</taxon>
        <taxon>Pseudomonadaceae</taxon>
        <taxon>Pseudomonas</taxon>
    </lineage>
</organism>
<keyword evidence="3 8" id="KW-0813">Transport</keyword>
<keyword evidence="7 8" id="KW-0472">Membrane</keyword>
<feature type="transmembrane region" description="Helical" evidence="8">
    <location>
        <begin position="76"/>
        <end position="95"/>
    </location>
</feature>
<dbReference type="NCBIfam" id="TIGR00710">
    <property type="entry name" value="efflux_Bcr_CflA"/>
    <property type="match status" value="1"/>
</dbReference>
<dbReference type="InterPro" id="IPR011701">
    <property type="entry name" value="MFS"/>
</dbReference>
<evidence type="ECO:0000256" key="2">
    <source>
        <dbReference type="ARBA" id="ARBA00006236"/>
    </source>
</evidence>
<evidence type="ECO:0000256" key="4">
    <source>
        <dbReference type="ARBA" id="ARBA00022475"/>
    </source>
</evidence>
<dbReference type="CDD" id="cd17320">
    <property type="entry name" value="MFS_MdfA_MDR_like"/>
    <property type="match status" value="1"/>
</dbReference>
<feature type="transmembrane region" description="Helical" evidence="8">
    <location>
        <begin position="134"/>
        <end position="158"/>
    </location>
</feature>
<evidence type="ECO:0000256" key="1">
    <source>
        <dbReference type="ARBA" id="ARBA00004651"/>
    </source>
</evidence>
<name>A0AB39I2J6_9PSED</name>
<keyword evidence="4" id="KW-1003">Cell membrane</keyword>